<dbReference type="InterPro" id="IPR006282">
    <property type="entry name" value="Thi_PPkinase"/>
</dbReference>
<keyword evidence="2" id="KW-0547">Nucleotide-binding</keyword>
<feature type="domain" description="Thiamin pyrophosphokinase thiamin-binding" evidence="6">
    <location>
        <begin position="152"/>
        <end position="195"/>
    </location>
</feature>
<accession>A0A1I3MMD8</accession>
<dbReference type="Pfam" id="PF04263">
    <property type="entry name" value="TPK_catalytic"/>
    <property type="match status" value="1"/>
</dbReference>
<dbReference type="InterPro" id="IPR036371">
    <property type="entry name" value="TPK_B1-bd_sf"/>
</dbReference>
<dbReference type="Gene3D" id="3.40.50.10240">
    <property type="entry name" value="Thiamin pyrophosphokinase, catalytic domain"/>
    <property type="match status" value="1"/>
</dbReference>
<evidence type="ECO:0000256" key="1">
    <source>
        <dbReference type="ARBA" id="ARBA00022679"/>
    </source>
</evidence>
<dbReference type="RefSeq" id="WP_092864206.1">
    <property type="nucleotide sequence ID" value="NZ_FOQH01000011.1"/>
</dbReference>
<dbReference type="SUPFAM" id="SSF63999">
    <property type="entry name" value="Thiamin pyrophosphokinase, catalytic domain"/>
    <property type="match status" value="1"/>
</dbReference>
<dbReference type="PANTHER" id="PTHR41299">
    <property type="entry name" value="THIAMINE PYROPHOSPHOKINASE"/>
    <property type="match status" value="1"/>
</dbReference>
<reference evidence="7 8" key="1">
    <citation type="submission" date="2016-10" db="EMBL/GenBank/DDBJ databases">
        <authorList>
            <person name="de Groot N.N."/>
        </authorList>
    </citation>
    <scope>NUCLEOTIDE SEQUENCE [LARGE SCALE GENOMIC DNA]</scope>
    <source>
        <strain evidence="7 8">CGMCC 1.11030</strain>
    </source>
</reference>
<evidence type="ECO:0000256" key="3">
    <source>
        <dbReference type="ARBA" id="ARBA00022777"/>
    </source>
</evidence>
<name>A0A1I3MMD8_9RHOB</name>
<dbReference type="GO" id="GO:0030975">
    <property type="term" value="F:thiamine binding"/>
    <property type="evidence" value="ECO:0007669"/>
    <property type="project" value="InterPro"/>
</dbReference>
<dbReference type="GO" id="GO:0016301">
    <property type="term" value="F:kinase activity"/>
    <property type="evidence" value="ECO:0007669"/>
    <property type="project" value="UniProtKB-KW"/>
</dbReference>
<dbReference type="CDD" id="cd07995">
    <property type="entry name" value="TPK"/>
    <property type="match status" value="1"/>
</dbReference>
<dbReference type="InterPro" id="IPR007373">
    <property type="entry name" value="Thiamin_PyroPKinase_B1-bd"/>
</dbReference>
<evidence type="ECO:0000313" key="7">
    <source>
        <dbReference type="EMBL" id="SFI97895.1"/>
    </source>
</evidence>
<evidence type="ECO:0000313" key="8">
    <source>
        <dbReference type="Proteomes" id="UP000199377"/>
    </source>
</evidence>
<dbReference type="GO" id="GO:0005524">
    <property type="term" value="F:ATP binding"/>
    <property type="evidence" value="ECO:0007669"/>
    <property type="project" value="UniProtKB-KW"/>
</dbReference>
<dbReference type="SUPFAM" id="SSF63862">
    <property type="entry name" value="Thiamin pyrophosphokinase, substrate-binding domain"/>
    <property type="match status" value="1"/>
</dbReference>
<gene>
    <name evidence="7" type="ORF">SAMN05216258_111161</name>
</gene>
<dbReference type="AlphaFoldDB" id="A0A1I3MMD8"/>
<keyword evidence="3 7" id="KW-0418">Kinase</keyword>
<organism evidence="7 8">
    <name type="scientific">Albimonas pacifica</name>
    <dbReference type="NCBI Taxonomy" id="1114924"/>
    <lineage>
        <taxon>Bacteria</taxon>
        <taxon>Pseudomonadati</taxon>
        <taxon>Pseudomonadota</taxon>
        <taxon>Alphaproteobacteria</taxon>
        <taxon>Rhodobacterales</taxon>
        <taxon>Paracoccaceae</taxon>
        <taxon>Albimonas</taxon>
    </lineage>
</organism>
<evidence type="ECO:0000256" key="4">
    <source>
        <dbReference type="ARBA" id="ARBA00022840"/>
    </source>
</evidence>
<dbReference type="Proteomes" id="UP000199377">
    <property type="component" value="Unassembled WGS sequence"/>
</dbReference>
<dbReference type="InterPro" id="IPR036759">
    <property type="entry name" value="TPK_catalytic_sf"/>
</dbReference>
<keyword evidence="1" id="KW-0808">Transferase</keyword>
<feature type="domain" description="Thiamin pyrophosphokinase catalytic" evidence="5">
    <location>
        <begin position="37"/>
        <end position="124"/>
    </location>
</feature>
<dbReference type="Pfam" id="PF04265">
    <property type="entry name" value="TPK_B1_binding"/>
    <property type="match status" value="1"/>
</dbReference>
<evidence type="ECO:0000259" key="6">
    <source>
        <dbReference type="Pfam" id="PF04265"/>
    </source>
</evidence>
<protein>
    <submittedName>
        <fullName evidence="7">Thiamine diphosphokinase</fullName>
    </submittedName>
</protein>
<dbReference type="STRING" id="1114924.SAMN05216258_111161"/>
<dbReference type="InterPro" id="IPR053149">
    <property type="entry name" value="TPK"/>
</dbReference>
<keyword evidence="8" id="KW-1185">Reference proteome</keyword>
<dbReference type="InterPro" id="IPR007371">
    <property type="entry name" value="TPK_catalytic"/>
</dbReference>
<dbReference type="GO" id="GO:0006772">
    <property type="term" value="P:thiamine metabolic process"/>
    <property type="evidence" value="ECO:0007669"/>
    <property type="project" value="InterPro"/>
</dbReference>
<dbReference type="EMBL" id="FOQH01000011">
    <property type="protein sequence ID" value="SFI97895.1"/>
    <property type="molecule type" value="Genomic_DNA"/>
</dbReference>
<dbReference type="OrthoDB" id="7057856at2"/>
<evidence type="ECO:0000256" key="2">
    <source>
        <dbReference type="ARBA" id="ARBA00022741"/>
    </source>
</evidence>
<keyword evidence="4" id="KW-0067">ATP-binding</keyword>
<dbReference type="GO" id="GO:0004788">
    <property type="term" value="F:thiamine diphosphokinase activity"/>
    <property type="evidence" value="ECO:0007669"/>
    <property type="project" value="InterPro"/>
</dbReference>
<sequence>MSGPVSLPLVYDAPVLLLGGGPAAPELIAELRPLCGAVVAADGGADRLAGGEPPDAIIGDMDSLSDYAGWRARLGPRFLHEPEQESTDLGKCLRLTRAPLYLAAGFLGGRLDHSLAALHALATHPDRRILLAGREDLAFLAPLRWRARLAPGARVSIFPLGPCTGLASCGLAWPLVDLALGPETRIGTSNRAETAEVGLDLDRRAAVVMVERRFLHETIASLDEAAGD</sequence>
<proteinExistence type="predicted"/>
<dbReference type="PANTHER" id="PTHR41299:SF1">
    <property type="entry name" value="THIAMINE PYROPHOSPHOKINASE"/>
    <property type="match status" value="1"/>
</dbReference>
<dbReference type="GO" id="GO:0009229">
    <property type="term" value="P:thiamine diphosphate biosynthetic process"/>
    <property type="evidence" value="ECO:0007669"/>
    <property type="project" value="InterPro"/>
</dbReference>
<evidence type="ECO:0000259" key="5">
    <source>
        <dbReference type="Pfam" id="PF04263"/>
    </source>
</evidence>